<dbReference type="Gene3D" id="3.40.50.2000">
    <property type="entry name" value="Glycogen Phosphorylase B"/>
    <property type="match status" value="2"/>
</dbReference>
<gene>
    <name evidence="3" type="ORF">HB912_00395</name>
</gene>
<evidence type="ECO:0000259" key="2">
    <source>
        <dbReference type="Pfam" id="PF13439"/>
    </source>
</evidence>
<dbReference type="InterPro" id="IPR001296">
    <property type="entry name" value="Glyco_trans_1"/>
</dbReference>
<evidence type="ECO:0000313" key="3">
    <source>
        <dbReference type="EMBL" id="MBC1520102.1"/>
    </source>
</evidence>
<organism evidence="3 4">
    <name type="scientific">Listeria aquatica</name>
    <dbReference type="NCBI Taxonomy" id="1494960"/>
    <lineage>
        <taxon>Bacteria</taxon>
        <taxon>Bacillati</taxon>
        <taxon>Bacillota</taxon>
        <taxon>Bacilli</taxon>
        <taxon>Bacillales</taxon>
        <taxon>Listeriaceae</taxon>
        <taxon>Listeria</taxon>
    </lineage>
</organism>
<dbReference type="PANTHER" id="PTHR45947">
    <property type="entry name" value="SULFOQUINOVOSYL TRANSFERASE SQD2"/>
    <property type="match status" value="1"/>
</dbReference>
<dbReference type="EMBL" id="JAARRM010000001">
    <property type="protein sequence ID" value="MBC1520102.1"/>
    <property type="molecule type" value="Genomic_DNA"/>
</dbReference>
<dbReference type="Proteomes" id="UP000559885">
    <property type="component" value="Unassembled WGS sequence"/>
</dbReference>
<evidence type="ECO:0000259" key="1">
    <source>
        <dbReference type="Pfam" id="PF00534"/>
    </source>
</evidence>
<proteinExistence type="predicted"/>
<dbReference type="SUPFAM" id="SSF53756">
    <property type="entry name" value="UDP-Glycosyltransferase/glycogen phosphorylase"/>
    <property type="match status" value="1"/>
</dbReference>
<feature type="domain" description="Glycosyl transferase family 1" evidence="1">
    <location>
        <begin position="183"/>
        <end position="341"/>
    </location>
</feature>
<accession>A0A841ZKP5</accession>
<dbReference type="GO" id="GO:0016757">
    <property type="term" value="F:glycosyltransferase activity"/>
    <property type="evidence" value="ECO:0007669"/>
    <property type="project" value="InterPro"/>
</dbReference>
<dbReference type="RefSeq" id="WP_185371713.1">
    <property type="nucleotide sequence ID" value="NZ_JAARRM010000001.1"/>
</dbReference>
<keyword evidence="3" id="KW-0808">Transferase</keyword>
<reference evidence="3 4" key="1">
    <citation type="submission" date="2020-03" db="EMBL/GenBank/DDBJ databases">
        <title>Soil Listeria distribution.</title>
        <authorList>
            <person name="Liao J."/>
            <person name="Wiedmann M."/>
        </authorList>
    </citation>
    <scope>NUCLEOTIDE SEQUENCE [LARGE SCALE GENOMIC DNA]</scope>
    <source>
        <strain evidence="3 4">FSL L7-1507</strain>
    </source>
</reference>
<protein>
    <submittedName>
        <fullName evidence="3">Glycosyltransferase family 4 protein</fullName>
    </submittedName>
</protein>
<evidence type="ECO:0000313" key="4">
    <source>
        <dbReference type="Proteomes" id="UP000559885"/>
    </source>
</evidence>
<name>A0A841ZKP5_9LIST</name>
<sequence length="376" mass="43080">MVGNKIILFRKELNMKIRIISNMYPSKKFPSYGVFVKNHITILEEGGHDVEKIVMHKKENKIKKLGAYLVFYLKIIYSNLFKKRELIYIHYASHTALPVIISLCFRPKLKVIVNLHGSDVYPEKKSQHIFQPLVKKLCQKAVKVVVPSQYFKESIKTKYDINDQKIYISPSGGVDLDIFHPYTKKAKDDICIGFVGRIDKDKGWENALRAFAKIREEFPSTHLKMTMIGSGEFDHLKLKLTKHLNIQDSVTFLPLIPQSDLPDYYNTFDVFLFPSRRQGESLGLVGLEAMACGVPVIGSDIAGIKSYVKDGKNGFLFPPGDEKSLVLCLRKFLELEKKQLAELKDYSCKTAALFDKKKVSENFLAFIDSFYMESIK</sequence>
<feature type="domain" description="Glycosyltransferase subfamily 4-like N-terminal" evidence="2">
    <location>
        <begin position="82"/>
        <end position="172"/>
    </location>
</feature>
<dbReference type="Pfam" id="PF00534">
    <property type="entry name" value="Glycos_transf_1"/>
    <property type="match status" value="1"/>
</dbReference>
<comment type="caution">
    <text evidence="3">The sequence shown here is derived from an EMBL/GenBank/DDBJ whole genome shotgun (WGS) entry which is preliminary data.</text>
</comment>
<dbReference type="PANTHER" id="PTHR45947:SF3">
    <property type="entry name" value="SULFOQUINOVOSYL TRANSFERASE SQD2"/>
    <property type="match status" value="1"/>
</dbReference>
<dbReference type="InterPro" id="IPR028098">
    <property type="entry name" value="Glyco_trans_4-like_N"/>
</dbReference>
<dbReference type="CDD" id="cd03801">
    <property type="entry name" value="GT4_PimA-like"/>
    <property type="match status" value="1"/>
</dbReference>
<dbReference type="AlphaFoldDB" id="A0A841ZKP5"/>
<dbReference type="Pfam" id="PF13439">
    <property type="entry name" value="Glyco_transf_4"/>
    <property type="match status" value="1"/>
</dbReference>
<dbReference type="InterPro" id="IPR050194">
    <property type="entry name" value="Glycosyltransferase_grp1"/>
</dbReference>